<dbReference type="Proteomes" id="UP000005945">
    <property type="component" value="Unassembled WGS sequence"/>
</dbReference>
<reference evidence="1 2" key="1">
    <citation type="submission" date="2007-09" db="EMBL/GenBank/DDBJ databases">
        <title>Draft genome sequence of Faecalibacterium prausnitzii M21/2.</title>
        <authorList>
            <person name="Sudarsanam P."/>
            <person name="Ley R."/>
            <person name="Guruge J."/>
            <person name="Turnbaugh P.J."/>
            <person name="Mahowald M."/>
            <person name="Liep D."/>
            <person name="Gordon J."/>
        </authorList>
    </citation>
    <scope>NUCLEOTIDE SEQUENCE [LARGE SCALE GENOMIC DNA]</scope>
    <source>
        <strain evidence="1 2">M21/2</strain>
    </source>
</reference>
<comment type="caution">
    <text evidence="1">The sequence shown here is derived from an EMBL/GenBank/DDBJ whole genome shotgun (WGS) entry which is preliminary data.</text>
</comment>
<organism evidence="1 2">
    <name type="scientific">Faecalibacterium prausnitzii M21/2</name>
    <dbReference type="NCBI Taxonomy" id="411485"/>
    <lineage>
        <taxon>Bacteria</taxon>
        <taxon>Bacillati</taxon>
        <taxon>Bacillota</taxon>
        <taxon>Clostridia</taxon>
        <taxon>Eubacteriales</taxon>
        <taxon>Oscillospiraceae</taxon>
        <taxon>Faecalibacterium</taxon>
    </lineage>
</organism>
<evidence type="ECO:0000313" key="2">
    <source>
        <dbReference type="Proteomes" id="UP000005945"/>
    </source>
</evidence>
<sequence length="41" mass="4933">MWTGHFVFLLSVFGHRKSRIPFQISCLLCRWGRRVFSNTFT</sequence>
<dbReference type="AlphaFoldDB" id="A8SCD6"/>
<dbReference type="EMBL" id="ABED02000027">
    <property type="protein sequence ID" value="EDP21212.1"/>
    <property type="molecule type" value="Genomic_DNA"/>
</dbReference>
<evidence type="ECO:0000313" key="1">
    <source>
        <dbReference type="EMBL" id="EDP21212.1"/>
    </source>
</evidence>
<protein>
    <submittedName>
        <fullName evidence="1">Uncharacterized protein</fullName>
    </submittedName>
</protein>
<proteinExistence type="predicted"/>
<name>A8SCD6_9FIRM</name>
<gene>
    <name evidence="1" type="ORF">FAEPRAM212_01936</name>
</gene>
<dbReference type="HOGENOM" id="CLU_3270340_0_0_9"/>
<reference evidence="1 2" key="2">
    <citation type="submission" date="2007-09" db="EMBL/GenBank/DDBJ databases">
        <authorList>
            <person name="Fulton L."/>
            <person name="Clifton S."/>
            <person name="Fulton B."/>
            <person name="Xu J."/>
            <person name="Minx P."/>
            <person name="Pepin K.H."/>
            <person name="Johnson M."/>
            <person name="Thiruvilangam P."/>
            <person name="Bhonagiri V."/>
            <person name="Nash W.E."/>
            <person name="Mardis E.R."/>
            <person name="Wilson R.K."/>
        </authorList>
    </citation>
    <scope>NUCLEOTIDE SEQUENCE [LARGE SCALE GENOMIC DNA]</scope>
    <source>
        <strain evidence="1 2">M21/2</strain>
    </source>
</reference>
<accession>A8SCD6</accession>